<organism evidence="2 3">
    <name type="scientific">Aureispira anguillae</name>
    <dbReference type="NCBI Taxonomy" id="2864201"/>
    <lineage>
        <taxon>Bacteria</taxon>
        <taxon>Pseudomonadati</taxon>
        <taxon>Bacteroidota</taxon>
        <taxon>Saprospiria</taxon>
        <taxon>Saprospirales</taxon>
        <taxon>Saprospiraceae</taxon>
        <taxon>Aureispira</taxon>
    </lineage>
</organism>
<evidence type="ECO:0000313" key="3">
    <source>
        <dbReference type="Proteomes" id="UP001060919"/>
    </source>
</evidence>
<keyword evidence="1" id="KW-0812">Transmembrane</keyword>
<dbReference type="KEGG" id="aup:AsAng_0033680"/>
<dbReference type="EMBL" id="AP026867">
    <property type="protein sequence ID" value="BDS12644.1"/>
    <property type="molecule type" value="Genomic_DNA"/>
</dbReference>
<evidence type="ECO:0000256" key="1">
    <source>
        <dbReference type="SAM" id="Phobius"/>
    </source>
</evidence>
<feature type="transmembrane region" description="Helical" evidence="1">
    <location>
        <begin position="275"/>
        <end position="295"/>
    </location>
</feature>
<gene>
    <name evidence="2" type="ORF">AsAng_0033680</name>
</gene>
<dbReference type="Pfam" id="PF12412">
    <property type="entry name" value="DUF3667"/>
    <property type="match status" value="1"/>
</dbReference>
<evidence type="ECO:0000313" key="2">
    <source>
        <dbReference type="EMBL" id="BDS12644.1"/>
    </source>
</evidence>
<protein>
    <submittedName>
        <fullName evidence="2">DUF3667 domain-containing protein</fullName>
    </submittedName>
</protein>
<feature type="transmembrane region" description="Helical" evidence="1">
    <location>
        <begin position="215"/>
        <end position="235"/>
    </location>
</feature>
<dbReference type="AlphaFoldDB" id="A0A915YGC5"/>
<name>A0A915YGC5_9BACT</name>
<feature type="transmembrane region" description="Helical" evidence="1">
    <location>
        <begin position="84"/>
        <end position="101"/>
    </location>
</feature>
<sequence>MEPSKHLCQSCHCLLDEGDRFCSVCGQKRILKTTSIREFFGEFLSNSFSLDSKLFRTFGTLFFIPGKLTTEYFAGKRQLYYTPIRLFLFWLTIAFIILSLTKNNQKKEAKSFNKQVELEIYKDSLRKELNLVFPDSASQKKIAQTLYSKNLFEEIDSSLLVLDSTNLSIKDFFLLSPDEIIKKSKLESFWQQKLLRKLVHTVQELDNFKLYLLSHLSWIILISIPFLGLLLKLLYIRQKRNLIEHIIHTLHLYTFFSGLAAVFFAGLWAYKNNYIPIPLSPFLILLLPIYIFVSMKRVYGQSSLKTLFKLALFMVGYSFIMTFSVAPYLLLVFFIF</sequence>
<dbReference type="InterPro" id="IPR022134">
    <property type="entry name" value="DUF3667"/>
</dbReference>
<keyword evidence="1" id="KW-1133">Transmembrane helix</keyword>
<proteinExistence type="predicted"/>
<dbReference type="Proteomes" id="UP001060919">
    <property type="component" value="Chromosome"/>
</dbReference>
<feature type="transmembrane region" description="Helical" evidence="1">
    <location>
        <begin position="247"/>
        <end position="269"/>
    </location>
</feature>
<feature type="transmembrane region" description="Helical" evidence="1">
    <location>
        <begin position="307"/>
        <end position="335"/>
    </location>
</feature>
<accession>A0A915YGC5</accession>
<reference evidence="2" key="1">
    <citation type="submission" date="2022-09" db="EMBL/GenBank/DDBJ databases">
        <title>Aureispira anguillicida sp. nov., isolated from Leptocephalus of Japanese eel Anguilla japonica.</title>
        <authorList>
            <person name="Yuasa K."/>
            <person name="Mekata T."/>
            <person name="Ikunari K."/>
        </authorList>
    </citation>
    <scope>NUCLEOTIDE SEQUENCE</scope>
    <source>
        <strain evidence="2">EL160426</strain>
    </source>
</reference>
<keyword evidence="1" id="KW-0472">Membrane</keyword>
<dbReference type="RefSeq" id="WP_264788007.1">
    <property type="nucleotide sequence ID" value="NZ_AP026867.1"/>
</dbReference>
<keyword evidence="3" id="KW-1185">Reference proteome</keyword>